<evidence type="ECO:0000313" key="3">
    <source>
        <dbReference type="Proteomes" id="UP000700334"/>
    </source>
</evidence>
<dbReference type="EMBL" id="JAGFMF010011868">
    <property type="protein sequence ID" value="KAG8510551.1"/>
    <property type="molecule type" value="Genomic_DNA"/>
</dbReference>
<reference evidence="2" key="1">
    <citation type="journal article" date="2021" name="Evol. Appl.">
        <title>The genome of the Pyrenean desman and the effects of bottlenecks and inbreeding on the genomic landscape of an endangered species.</title>
        <authorList>
            <person name="Escoda L."/>
            <person name="Castresana J."/>
        </authorList>
    </citation>
    <scope>NUCLEOTIDE SEQUENCE</scope>
    <source>
        <strain evidence="2">IBE-C5619</strain>
    </source>
</reference>
<keyword evidence="2" id="KW-0436">Ligase</keyword>
<dbReference type="Pfam" id="PF02629">
    <property type="entry name" value="CoA_binding"/>
    <property type="match status" value="1"/>
</dbReference>
<dbReference type="AlphaFoldDB" id="A0A8J5ZW59"/>
<keyword evidence="3" id="KW-1185">Reference proteome</keyword>
<evidence type="ECO:0000313" key="2">
    <source>
        <dbReference type="EMBL" id="KAG8510551.1"/>
    </source>
</evidence>
<dbReference type="GO" id="GO:0004776">
    <property type="term" value="F:succinate-CoA ligase (GDP-forming) activity"/>
    <property type="evidence" value="ECO:0007669"/>
    <property type="project" value="TreeGrafter"/>
</dbReference>
<sequence length="177" mass="19406">MPTPYVRCPPLVMRAEPLVSIIDTNGRRAENLIGFTGKQSTFRSHRALDYGTQIVGGIGPGKGGKTHLGLLLLNSVKEAKEQTGAKASVIHVPHPFVVVATDEAIEADMPSAVHISEGIPQQDKVWVKHKLLLQRKTRLIGPNCPGILENTKLESGLAIFTRKVEMVLCPEWTYEVH</sequence>
<dbReference type="GO" id="GO:0004775">
    <property type="term" value="F:succinate-CoA ligase (ADP-forming) activity"/>
    <property type="evidence" value="ECO:0007669"/>
    <property type="project" value="TreeGrafter"/>
</dbReference>
<dbReference type="InterPro" id="IPR003781">
    <property type="entry name" value="CoA-bd"/>
</dbReference>
<dbReference type="SUPFAM" id="SSF51735">
    <property type="entry name" value="NAD(P)-binding Rossmann-fold domains"/>
    <property type="match status" value="1"/>
</dbReference>
<dbReference type="GO" id="GO:0006099">
    <property type="term" value="P:tricarboxylic acid cycle"/>
    <property type="evidence" value="ECO:0007669"/>
    <property type="project" value="TreeGrafter"/>
</dbReference>
<feature type="domain" description="CoA-binding" evidence="1">
    <location>
        <begin position="21"/>
        <end position="119"/>
    </location>
</feature>
<dbReference type="OrthoDB" id="1664372at2759"/>
<dbReference type="Gene3D" id="3.40.50.720">
    <property type="entry name" value="NAD(P)-binding Rossmann-like Domain"/>
    <property type="match status" value="1"/>
</dbReference>
<dbReference type="PANTHER" id="PTHR11117:SF2">
    <property type="entry name" value="SUCCINATE--COA LIGASE [ADP_GDP-FORMING] SUBUNIT ALPHA, MITOCHONDRIAL"/>
    <property type="match status" value="1"/>
</dbReference>
<gene>
    <name evidence="2" type="ORF">J0S82_002607</name>
</gene>
<proteinExistence type="predicted"/>
<dbReference type="GO" id="GO:0009361">
    <property type="term" value="C:succinate-CoA ligase complex (ADP-forming)"/>
    <property type="evidence" value="ECO:0007669"/>
    <property type="project" value="TreeGrafter"/>
</dbReference>
<dbReference type="SMART" id="SM00881">
    <property type="entry name" value="CoA_binding"/>
    <property type="match status" value="1"/>
</dbReference>
<protein>
    <submittedName>
        <fullName evidence="2">Succinate--CoA ligase [ADP/GDP-forming] subunit alpha, mitochondrial</fullName>
    </submittedName>
</protein>
<name>A0A8J5ZW59_GALPY</name>
<dbReference type="Proteomes" id="UP000700334">
    <property type="component" value="Unassembled WGS sequence"/>
</dbReference>
<accession>A0A8J5ZW59</accession>
<comment type="caution">
    <text evidence="2">The sequence shown here is derived from an EMBL/GenBank/DDBJ whole genome shotgun (WGS) entry which is preliminary data.</text>
</comment>
<organism evidence="2 3">
    <name type="scientific">Galemys pyrenaicus</name>
    <name type="common">Iberian desman</name>
    <name type="synonym">Pyrenean desman</name>
    <dbReference type="NCBI Taxonomy" id="202257"/>
    <lineage>
        <taxon>Eukaryota</taxon>
        <taxon>Metazoa</taxon>
        <taxon>Chordata</taxon>
        <taxon>Craniata</taxon>
        <taxon>Vertebrata</taxon>
        <taxon>Euteleostomi</taxon>
        <taxon>Mammalia</taxon>
        <taxon>Eutheria</taxon>
        <taxon>Laurasiatheria</taxon>
        <taxon>Eulipotyphla</taxon>
        <taxon>Talpidae</taxon>
        <taxon>Galemys</taxon>
    </lineage>
</organism>
<dbReference type="GO" id="GO:0005739">
    <property type="term" value="C:mitochondrion"/>
    <property type="evidence" value="ECO:0007669"/>
    <property type="project" value="TreeGrafter"/>
</dbReference>
<dbReference type="PANTHER" id="PTHR11117">
    <property type="entry name" value="SUCCINYL-COA LIGASE SUBUNIT ALPHA"/>
    <property type="match status" value="1"/>
</dbReference>
<evidence type="ECO:0000259" key="1">
    <source>
        <dbReference type="SMART" id="SM00881"/>
    </source>
</evidence>
<dbReference type="InterPro" id="IPR036291">
    <property type="entry name" value="NAD(P)-bd_dom_sf"/>
</dbReference>